<sequence>MDVYGIGWELGKRHGCVLICYEDNLFEHGVYLCILKCARKGTGSPCLESFISAMKAYGFRRIRLDAYPSAYSMGDAPPGAVERLVHWYERFGFRLNGEFTPDYFNGMSLPL</sequence>
<organism evidence="2">
    <name type="scientific">hydrocarbon metagenome</name>
    <dbReference type="NCBI Taxonomy" id="938273"/>
    <lineage>
        <taxon>unclassified sequences</taxon>
        <taxon>metagenomes</taxon>
        <taxon>ecological metagenomes</taxon>
    </lineage>
</organism>
<proteinExistence type="predicted"/>
<dbReference type="InterPro" id="IPR016181">
    <property type="entry name" value="Acyl_CoA_acyltransferase"/>
</dbReference>
<dbReference type="PROSITE" id="PS51186">
    <property type="entry name" value="GNAT"/>
    <property type="match status" value="1"/>
</dbReference>
<dbReference type="SUPFAM" id="SSF55729">
    <property type="entry name" value="Acyl-CoA N-acyltransferases (Nat)"/>
    <property type="match status" value="1"/>
</dbReference>
<evidence type="ECO:0000313" key="2">
    <source>
        <dbReference type="EMBL" id="KUG19192.1"/>
    </source>
</evidence>
<evidence type="ECO:0000259" key="1">
    <source>
        <dbReference type="PROSITE" id="PS51186"/>
    </source>
</evidence>
<comment type="caution">
    <text evidence="2">The sequence shown here is derived from an EMBL/GenBank/DDBJ whole genome shotgun (WGS) entry which is preliminary data.</text>
</comment>
<dbReference type="GO" id="GO:0016747">
    <property type="term" value="F:acyltransferase activity, transferring groups other than amino-acyl groups"/>
    <property type="evidence" value="ECO:0007669"/>
    <property type="project" value="InterPro"/>
</dbReference>
<protein>
    <recommendedName>
        <fullName evidence="1">N-acetyltransferase domain-containing protein</fullName>
    </recommendedName>
</protein>
<gene>
    <name evidence="2" type="ORF">ASZ90_011099</name>
</gene>
<feature type="domain" description="N-acetyltransferase" evidence="1">
    <location>
        <begin position="1"/>
        <end position="111"/>
    </location>
</feature>
<accession>A0A0W8FE83</accession>
<dbReference type="AlphaFoldDB" id="A0A0W8FE83"/>
<dbReference type="Gene3D" id="3.40.630.30">
    <property type="match status" value="1"/>
</dbReference>
<dbReference type="EMBL" id="LNQE01001317">
    <property type="protein sequence ID" value="KUG19192.1"/>
    <property type="molecule type" value="Genomic_DNA"/>
</dbReference>
<name>A0A0W8FE83_9ZZZZ</name>
<dbReference type="InterPro" id="IPR000182">
    <property type="entry name" value="GNAT_dom"/>
</dbReference>
<reference evidence="2" key="1">
    <citation type="journal article" date="2015" name="Proc. Natl. Acad. Sci. U.S.A.">
        <title>Networks of energetic and metabolic interactions define dynamics in microbial communities.</title>
        <authorList>
            <person name="Embree M."/>
            <person name="Liu J.K."/>
            <person name="Al-Bassam M.M."/>
            <person name="Zengler K."/>
        </authorList>
    </citation>
    <scope>NUCLEOTIDE SEQUENCE</scope>
</reference>